<gene>
    <name evidence="7" type="ORF">ESA94_19220</name>
</gene>
<dbReference type="OrthoDB" id="771485at2"/>
<comment type="caution">
    <text evidence="7">The sequence shown here is derived from an EMBL/GenBank/DDBJ whole genome shotgun (WGS) entry which is preliminary data.</text>
</comment>
<evidence type="ECO:0000256" key="3">
    <source>
        <dbReference type="ARBA" id="ARBA00022989"/>
    </source>
</evidence>
<proteinExistence type="predicted"/>
<dbReference type="AlphaFoldDB" id="A0A4Q1CEB2"/>
<feature type="transmembrane region" description="Helical" evidence="5">
    <location>
        <begin position="104"/>
        <end position="122"/>
    </location>
</feature>
<keyword evidence="4 5" id="KW-0472">Membrane</keyword>
<comment type="subcellular location">
    <subcellularLocation>
        <location evidence="1">Membrane</location>
        <topology evidence="1">Multi-pass membrane protein</topology>
    </subcellularLocation>
</comment>
<dbReference type="RefSeq" id="WP_129132572.1">
    <property type="nucleotide sequence ID" value="NZ_SDHW01000007.1"/>
</dbReference>
<feature type="transmembrane region" description="Helical" evidence="5">
    <location>
        <begin position="29"/>
        <end position="50"/>
    </location>
</feature>
<evidence type="ECO:0000256" key="2">
    <source>
        <dbReference type="ARBA" id="ARBA00022692"/>
    </source>
</evidence>
<dbReference type="Proteomes" id="UP000290204">
    <property type="component" value="Unassembled WGS sequence"/>
</dbReference>
<protein>
    <submittedName>
        <fullName evidence="7">GtrA family protein</fullName>
    </submittedName>
</protein>
<keyword evidence="3 5" id="KW-1133">Transmembrane helix</keyword>
<dbReference type="Pfam" id="PF04138">
    <property type="entry name" value="GtrA_DPMS_TM"/>
    <property type="match status" value="1"/>
</dbReference>
<evidence type="ECO:0000259" key="6">
    <source>
        <dbReference type="Pfam" id="PF04138"/>
    </source>
</evidence>
<evidence type="ECO:0000313" key="7">
    <source>
        <dbReference type="EMBL" id="RXK58143.1"/>
    </source>
</evidence>
<dbReference type="GO" id="GO:0000271">
    <property type="term" value="P:polysaccharide biosynthetic process"/>
    <property type="evidence" value="ECO:0007669"/>
    <property type="project" value="InterPro"/>
</dbReference>
<accession>A0A4Q1CEB2</accession>
<feature type="domain" description="GtrA/DPMS transmembrane" evidence="6">
    <location>
        <begin position="30"/>
        <end position="157"/>
    </location>
</feature>
<sequence>MINSFVSFIHAFIDWFYPPFKKLMPLQTFRYAACGGGNTLLDISLFYISYNFILHKEMVHTPVMTLSPHIAAFLMSFIITFPVGFFLSRYVVFEGSAVRKRDQLPKYMIVVVGAILLNYFFLKVFVETFHMYATLAKICTTFFVVAFSYFSQKYFTFKVG</sequence>
<evidence type="ECO:0000256" key="4">
    <source>
        <dbReference type="ARBA" id="ARBA00023136"/>
    </source>
</evidence>
<evidence type="ECO:0000256" key="1">
    <source>
        <dbReference type="ARBA" id="ARBA00004141"/>
    </source>
</evidence>
<keyword evidence="8" id="KW-1185">Reference proteome</keyword>
<feature type="transmembrane region" description="Helical" evidence="5">
    <location>
        <begin position="70"/>
        <end position="92"/>
    </location>
</feature>
<organism evidence="7 8">
    <name type="scientific">Lacibacter luteus</name>
    <dbReference type="NCBI Taxonomy" id="2508719"/>
    <lineage>
        <taxon>Bacteria</taxon>
        <taxon>Pseudomonadati</taxon>
        <taxon>Bacteroidota</taxon>
        <taxon>Chitinophagia</taxon>
        <taxon>Chitinophagales</taxon>
        <taxon>Chitinophagaceae</taxon>
        <taxon>Lacibacter</taxon>
    </lineage>
</organism>
<keyword evidence="2 5" id="KW-0812">Transmembrane</keyword>
<reference evidence="7 8" key="1">
    <citation type="submission" date="2019-01" db="EMBL/GenBank/DDBJ databases">
        <title>Lacibacter sp. strain TTM-7.</title>
        <authorList>
            <person name="Chen W.-M."/>
        </authorList>
    </citation>
    <scope>NUCLEOTIDE SEQUENCE [LARGE SCALE GENOMIC DNA]</scope>
    <source>
        <strain evidence="7 8">TTM-7</strain>
    </source>
</reference>
<dbReference type="InterPro" id="IPR007267">
    <property type="entry name" value="GtrA_DPMS_TM"/>
</dbReference>
<evidence type="ECO:0000256" key="5">
    <source>
        <dbReference type="SAM" id="Phobius"/>
    </source>
</evidence>
<name>A0A4Q1CEB2_9BACT</name>
<dbReference type="GO" id="GO:0016020">
    <property type="term" value="C:membrane"/>
    <property type="evidence" value="ECO:0007669"/>
    <property type="project" value="UniProtKB-SubCell"/>
</dbReference>
<dbReference type="EMBL" id="SDHW01000007">
    <property type="protein sequence ID" value="RXK58143.1"/>
    <property type="molecule type" value="Genomic_DNA"/>
</dbReference>
<evidence type="ECO:0000313" key="8">
    <source>
        <dbReference type="Proteomes" id="UP000290204"/>
    </source>
</evidence>
<feature type="transmembrane region" description="Helical" evidence="5">
    <location>
        <begin position="128"/>
        <end position="150"/>
    </location>
</feature>